<feature type="region of interest" description="Disordered" evidence="1">
    <location>
        <begin position="92"/>
        <end position="119"/>
    </location>
</feature>
<feature type="chain" id="PRO_5040479596" evidence="2">
    <location>
        <begin position="21"/>
        <end position="119"/>
    </location>
</feature>
<feature type="signal peptide" evidence="2">
    <location>
        <begin position="1"/>
        <end position="20"/>
    </location>
</feature>
<organism evidence="3 4">
    <name type="scientific">Phanerochaete sordida</name>
    <dbReference type="NCBI Taxonomy" id="48140"/>
    <lineage>
        <taxon>Eukaryota</taxon>
        <taxon>Fungi</taxon>
        <taxon>Dikarya</taxon>
        <taxon>Basidiomycota</taxon>
        <taxon>Agaricomycotina</taxon>
        <taxon>Agaricomycetes</taxon>
        <taxon>Polyporales</taxon>
        <taxon>Phanerochaetaceae</taxon>
        <taxon>Phanerochaete</taxon>
    </lineage>
</organism>
<protein>
    <submittedName>
        <fullName evidence="3">Uncharacterized protein</fullName>
    </submittedName>
</protein>
<proteinExistence type="predicted"/>
<evidence type="ECO:0000256" key="1">
    <source>
        <dbReference type="SAM" id="MobiDB-lite"/>
    </source>
</evidence>
<evidence type="ECO:0000313" key="4">
    <source>
        <dbReference type="Proteomes" id="UP000703269"/>
    </source>
</evidence>
<dbReference type="Proteomes" id="UP000703269">
    <property type="component" value="Unassembled WGS sequence"/>
</dbReference>
<dbReference type="EMBL" id="BPQB01000004">
    <property type="protein sequence ID" value="GJE86533.1"/>
    <property type="molecule type" value="Genomic_DNA"/>
</dbReference>
<evidence type="ECO:0000256" key="2">
    <source>
        <dbReference type="SAM" id="SignalP"/>
    </source>
</evidence>
<gene>
    <name evidence="3" type="ORF">PsYK624_026130</name>
</gene>
<accession>A0A9P3LA14</accession>
<keyword evidence="4" id="KW-1185">Reference proteome</keyword>
<dbReference type="AlphaFoldDB" id="A0A9P3LA14"/>
<name>A0A9P3LA14_9APHY</name>
<keyword evidence="2" id="KW-0732">Signal</keyword>
<reference evidence="3 4" key="1">
    <citation type="submission" date="2021-08" db="EMBL/GenBank/DDBJ databases">
        <title>Draft Genome Sequence of Phanerochaete sordida strain YK-624.</title>
        <authorList>
            <person name="Mori T."/>
            <person name="Dohra H."/>
            <person name="Suzuki T."/>
            <person name="Kawagishi H."/>
            <person name="Hirai H."/>
        </authorList>
    </citation>
    <scope>NUCLEOTIDE SEQUENCE [LARGE SCALE GENOMIC DNA]</scope>
    <source>
        <strain evidence="3 4">YK-624</strain>
    </source>
</reference>
<comment type="caution">
    <text evidence="3">The sequence shown here is derived from an EMBL/GenBank/DDBJ whole genome shotgun (WGS) entry which is preliminary data.</text>
</comment>
<evidence type="ECO:0000313" key="3">
    <source>
        <dbReference type="EMBL" id="GJE86533.1"/>
    </source>
</evidence>
<sequence>MRTSILAILSLLMTSGLALAAPTPDECPTCDGLIDVPLTVRQDSGAAAPVGRSLLSSRAPLPCEGKEEPCFAAPQKRSPLPCEGKEEPCFAAPQKRDTHLSRSPLPCEGREEPCYGAPQ</sequence>